<evidence type="ECO:0000256" key="10">
    <source>
        <dbReference type="ARBA" id="ARBA00022723"/>
    </source>
</evidence>
<dbReference type="InterPro" id="IPR035965">
    <property type="entry name" value="PAS-like_dom_sf"/>
</dbReference>
<dbReference type="InterPro" id="IPR003018">
    <property type="entry name" value="GAF"/>
</dbReference>
<evidence type="ECO:0000256" key="14">
    <source>
        <dbReference type="ARBA" id="ARBA00023004"/>
    </source>
</evidence>
<accession>A0A1I0SLI7</accession>
<evidence type="ECO:0000256" key="4">
    <source>
        <dbReference type="ARBA" id="ARBA00012438"/>
    </source>
</evidence>
<reference evidence="23" key="1">
    <citation type="submission" date="2016-10" db="EMBL/GenBank/DDBJ databases">
        <authorList>
            <person name="Varghese N."/>
            <person name="Submissions S."/>
        </authorList>
    </citation>
    <scope>NUCLEOTIDE SEQUENCE [LARGE SCALE GENOMIC DNA]</scope>
    <source>
        <strain evidence="23">DSM 18130</strain>
    </source>
</reference>
<evidence type="ECO:0000256" key="11">
    <source>
        <dbReference type="ARBA" id="ARBA00022741"/>
    </source>
</evidence>
<comment type="function">
    <text evidence="17">Member of the two-component regulatory system NreB/NreC involved in the control of dissimilatory nitrate/nitrite reduction in response to oxygen. NreB functions as a direct oxygen sensor histidine kinase which is autophosphorylated, in the absence of oxygen, probably at the conserved histidine residue, and transfers its phosphate group probably to a conserved aspartate residue of NreC. NreB/NreC activates the expression of the nitrate (narGHJI) and nitrite (nir) reductase operons, as well as the putative nitrate transporter gene narT.</text>
</comment>
<dbReference type="GO" id="GO:0000155">
    <property type="term" value="F:phosphorelay sensor kinase activity"/>
    <property type="evidence" value="ECO:0007669"/>
    <property type="project" value="InterPro"/>
</dbReference>
<dbReference type="STRING" id="332999.SAMN04488511_10259"/>
<dbReference type="Pfam" id="PF07730">
    <property type="entry name" value="HisKA_3"/>
    <property type="match status" value="1"/>
</dbReference>
<dbReference type="InterPro" id="IPR005467">
    <property type="entry name" value="His_kinase_dom"/>
</dbReference>
<dbReference type="PROSITE" id="PS50113">
    <property type="entry name" value="PAC"/>
    <property type="match status" value="1"/>
</dbReference>
<keyword evidence="19" id="KW-0175">Coiled coil</keyword>
<dbReference type="InterPro" id="IPR029016">
    <property type="entry name" value="GAF-like_dom_sf"/>
</dbReference>
<dbReference type="GO" id="GO:0051539">
    <property type="term" value="F:4 iron, 4 sulfur cluster binding"/>
    <property type="evidence" value="ECO:0007669"/>
    <property type="project" value="UniProtKB-KW"/>
</dbReference>
<organism evidence="22 23">
    <name type="scientific">Pedobacter suwonensis</name>
    <dbReference type="NCBI Taxonomy" id="332999"/>
    <lineage>
        <taxon>Bacteria</taxon>
        <taxon>Pseudomonadati</taxon>
        <taxon>Bacteroidota</taxon>
        <taxon>Sphingobacteriia</taxon>
        <taxon>Sphingobacteriales</taxon>
        <taxon>Sphingobacteriaceae</taxon>
        <taxon>Pedobacter</taxon>
    </lineage>
</organism>
<dbReference type="PROSITE" id="PS50109">
    <property type="entry name" value="HIS_KIN"/>
    <property type="match status" value="1"/>
</dbReference>
<dbReference type="GO" id="GO:0005524">
    <property type="term" value="F:ATP binding"/>
    <property type="evidence" value="ECO:0007669"/>
    <property type="project" value="UniProtKB-KW"/>
</dbReference>
<evidence type="ECO:0000256" key="8">
    <source>
        <dbReference type="ARBA" id="ARBA00022553"/>
    </source>
</evidence>
<sequence length="865" mass="98291">MADKKEYKEAGQSAWKERQAFLLRFSDTLRTYNNQHDIGKAAVEMLAKELVLDRCYCSMISLSKDQANILYQSGNSLIPPIPCTLSPANFPEPLMQSIDGPFLVNDTVADERLTAVDRECFAAISFRAVAACTIRRGKKDPVWSLVATQSVPRNWTAVDIMLLEEAAERLYGAIENARALTALAESEKKYRTLFNSIDECFCIIQMIFDENRKPVDYLVLEANRALYELTGLTDVIGKRMRELAPAHEQFWYDKYGEIALTGEPARFQHEADALNRWYDVYAFPMGKPQELKLAVLFKDITERKHAEKRQVFLLRLSDALRPLADPFSVQNTAMELLAKWLGVMNASYFEMEGDGDSFHVAGHFKDQAKDLPERMRLSDFSDSLVAAYQSGRTVAVNDTGITGEWVKSSEIYARIGVAAWAAVPLLKHGKLVAWIGVNSNKPRVWSEVDLQTLNDVAKRTWDALERTRAEQALRDAELKYRIQLENDVKKRTRELQESRDSLQTIFDERLKAEEERNKTYLLLQKSEETASLGSWEFNRFTGQLTWSDGMYRLFDLNNTTPVTPIIYLKYTVEKSLAKAEKVIQYIQNSDADFEETLEVNISGKIKVLRIKGTVVRNGQGDIERVLGVDQDISEMRGAEEKIKKMEQEQQLQIFRTSLSTLEEERHRISESLHNGIGQLLYGIKINMSSFRHGISEEEFNQNKAYINELLTQAIVETRRVSHELMPTTLEQFGLKSAIDDICRQLSGEIEFNCHISVQHNRLEKYMELAVYRTTQELMTNVVKHAKATACEVMIIIGTDQVKIVVSDNGRGMPQESEKADGIGLASIRSKIELLDGRLTIASEPGNGTHIEVIIPHQGLTQKPGR</sequence>
<dbReference type="NCBIfam" id="TIGR00229">
    <property type="entry name" value="sensory_box"/>
    <property type="match status" value="1"/>
</dbReference>
<keyword evidence="12" id="KW-0418">Kinase</keyword>
<evidence type="ECO:0000256" key="12">
    <source>
        <dbReference type="ARBA" id="ARBA00022777"/>
    </source>
</evidence>
<dbReference type="InterPro" id="IPR004358">
    <property type="entry name" value="Sig_transdc_His_kin-like_C"/>
</dbReference>
<dbReference type="Gene3D" id="3.30.450.20">
    <property type="entry name" value="PAS domain"/>
    <property type="match status" value="2"/>
</dbReference>
<keyword evidence="7" id="KW-0963">Cytoplasm</keyword>
<keyword evidence="10" id="KW-0479">Metal-binding</keyword>
<evidence type="ECO:0000259" key="20">
    <source>
        <dbReference type="PROSITE" id="PS50109"/>
    </source>
</evidence>
<dbReference type="GO" id="GO:0046872">
    <property type="term" value="F:metal ion binding"/>
    <property type="evidence" value="ECO:0007669"/>
    <property type="project" value="UniProtKB-KW"/>
</dbReference>
<dbReference type="InterPro" id="IPR011712">
    <property type="entry name" value="Sig_transdc_His_kin_sub3_dim/P"/>
</dbReference>
<dbReference type="EC" id="2.7.13.3" evidence="4"/>
<evidence type="ECO:0000256" key="9">
    <source>
        <dbReference type="ARBA" id="ARBA00022679"/>
    </source>
</evidence>
<evidence type="ECO:0000256" key="5">
    <source>
        <dbReference type="ARBA" id="ARBA00017322"/>
    </source>
</evidence>
<keyword evidence="8" id="KW-0597">Phosphoprotein</keyword>
<dbReference type="InterPro" id="IPR050482">
    <property type="entry name" value="Sensor_HK_TwoCompSys"/>
</dbReference>
<keyword evidence="11" id="KW-0547">Nucleotide-binding</keyword>
<dbReference type="InterPro" id="IPR003594">
    <property type="entry name" value="HATPase_dom"/>
</dbReference>
<dbReference type="RefSeq" id="WP_090980108.1">
    <property type="nucleotide sequence ID" value="NZ_FOJM01000002.1"/>
</dbReference>
<dbReference type="SUPFAM" id="SSF55781">
    <property type="entry name" value="GAF domain-like"/>
    <property type="match status" value="2"/>
</dbReference>
<comment type="catalytic activity">
    <reaction evidence="1">
        <text>ATP + protein L-histidine = ADP + protein N-phospho-L-histidine.</text>
        <dbReference type="EC" id="2.7.13.3"/>
    </reaction>
</comment>
<dbReference type="AlphaFoldDB" id="A0A1I0SLI7"/>
<dbReference type="OrthoDB" id="5401121at2"/>
<dbReference type="SUPFAM" id="SSF55874">
    <property type="entry name" value="ATPase domain of HSP90 chaperone/DNA topoisomerase II/histidine kinase"/>
    <property type="match status" value="1"/>
</dbReference>
<dbReference type="SMART" id="SM00387">
    <property type="entry name" value="HATPase_c"/>
    <property type="match status" value="1"/>
</dbReference>
<dbReference type="Pfam" id="PF02518">
    <property type="entry name" value="HATPase_c"/>
    <property type="match status" value="1"/>
</dbReference>
<dbReference type="Gene3D" id="1.20.5.1930">
    <property type="match status" value="1"/>
</dbReference>
<dbReference type="Pfam" id="PF13185">
    <property type="entry name" value="GAF_2"/>
    <property type="match status" value="1"/>
</dbReference>
<dbReference type="PANTHER" id="PTHR24421">
    <property type="entry name" value="NITRATE/NITRITE SENSOR PROTEIN NARX-RELATED"/>
    <property type="match status" value="1"/>
</dbReference>
<keyword evidence="16" id="KW-0411">Iron-sulfur</keyword>
<feature type="domain" description="Histidine kinase" evidence="20">
    <location>
        <begin position="770"/>
        <end position="858"/>
    </location>
</feature>
<protein>
    <recommendedName>
        <fullName evidence="5">Oxygen sensor histidine kinase NreB</fullName>
        <ecNumber evidence="4">2.7.13.3</ecNumber>
    </recommendedName>
    <alternativeName>
        <fullName evidence="18">Nitrogen regulation protein B</fullName>
    </alternativeName>
</protein>
<evidence type="ECO:0000256" key="6">
    <source>
        <dbReference type="ARBA" id="ARBA00022485"/>
    </source>
</evidence>
<evidence type="ECO:0000256" key="2">
    <source>
        <dbReference type="ARBA" id="ARBA00001966"/>
    </source>
</evidence>
<feature type="coiled-coil region" evidence="19">
    <location>
        <begin position="628"/>
        <end position="664"/>
    </location>
</feature>
<gene>
    <name evidence="22" type="ORF">SAMN04488511_10259</name>
</gene>
<dbReference type="PANTHER" id="PTHR24421:SF10">
    <property type="entry name" value="NITRATE_NITRITE SENSOR PROTEIN NARQ"/>
    <property type="match status" value="1"/>
</dbReference>
<comment type="subcellular location">
    <subcellularLocation>
        <location evidence="3">Cytoplasm</location>
    </subcellularLocation>
</comment>
<dbReference type="CDD" id="cd16917">
    <property type="entry name" value="HATPase_UhpB-NarQ-NarX-like"/>
    <property type="match status" value="1"/>
</dbReference>
<feature type="domain" description="PAC" evidence="21">
    <location>
        <begin position="591"/>
        <end position="644"/>
    </location>
</feature>
<proteinExistence type="predicted"/>
<dbReference type="GO" id="GO:0046983">
    <property type="term" value="F:protein dimerization activity"/>
    <property type="evidence" value="ECO:0007669"/>
    <property type="project" value="InterPro"/>
</dbReference>
<dbReference type="Gene3D" id="3.30.565.10">
    <property type="entry name" value="Histidine kinase-like ATPase, C-terminal domain"/>
    <property type="match status" value="1"/>
</dbReference>
<evidence type="ECO:0000256" key="13">
    <source>
        <dbReference type="ARBA" id="ARBA00022840"/>
    </source>
</evidence>
<evidence type="ECO:0000259" key="21">
    <source>
        <dbReference type="PROSITE" id="PS50113"/>
    </source>
</evidence>
<keyword evidence="14" id="KW-0408">Iron</keyword>
<dbReference type="EMBL" id="FOJM01000002">
    <property type="protein sequence ID" value="SFA40391.1"/>
    <property type="molecule type" value="Genomic_DNA"/>
</dbReference>
<evidence type="ECO:0000256" key="1">
    <source>
        <dbReference type="ARBA" id="ARBA00000085"/>
    </source>
</evidence>
<evidence type="ECO:0000256" key="19">
    <source>
        <dbReference type="SAM" id="Coils"/>
    </source>
</evidence>
<dbReference type="InterPro" id="IPR036890">
    <property type="entry name" value="HATPase_C_sf"/>
</dbReference>
<keyword evidence="9" id="KW-0808">Transferase</keyword>
<dbReference type="GO" id="GO:0005737">
    <property type="term" value="C:cytoplasm"/>
    <property type="evidence" value="ECO:0007669"/>
    <property type="project" value="UniProtKB-SubCell"/>
</dbReference>
<evidence type="ECO:0000256" key="16">
    <source>
        <dbReference type="ARBA" id="ARBA00023014"/>
    </source>
</evidence>
<dbReference type="Gene3D" id="3.30.450.40">
    <property type="match status" value="2"/>
</dbReference>
<dbReference type="InterPro" id="IPR000700">
    <property type="entry name" value="PAS-assoc_C"/>
</dbReference>
<dbReference type="PRINTS" id="PR00344">
    <property type="entry name" value="BCTRLSENSOR"/>
</dbReference>
<evidence type="ECO:0000256" key="7">
    <source>
        <dbReference type="ARBA" id="ARBA00022490"/>
    </source>
</evidence>
<evidence type="ECO:0000256" key="18">
    <source>
        <dbReference type="ARBA" id="ARBA00030800"/>
    </source>
</evidence>
<comment type="cofactor">
    <cofactor evidence="2">
        <name>[4Fe-4S] cluster</name>
        <dbReference type="ChEBI" id="CHEBI:49883"/>
    </cofactor>
</comment>
<keyword evidence="15" id="KW-0902">Two-component regulatory system</keyword>
<evidence type="ECO:0000256" key="15">
    <source>
        <dbReference type="ARBA" id="ARBA00023012"/>
    </source>
</evidence>
<evidence type="ECO:0000313" key="23">
    <source>
        <dbReference type="Proteomes" id="UP000198836"/>
    </source>
</evidence>
<name>A0A1I0SLI7_9SPHI</name>
<dbReference type="Proteomes" id="UP000198836">
    <property type="component" value="Unassembled WGS sequence"/>
</dbReference>
<dbReference type="SUPFAM" id="SSF55785">
    <property type="entry name" value="PYP-like sensor domain (PAS domain)"/>
    <property type="match status" value="2"/>
</dbReference>
<dbReference type="GO" id="GO:0016020">
    <property type="term" value="C:membrane"/>
    <property type="evidence" value="ECO:0007669"/>
    <property type="project" value="InterPro"/>
</dbReference>
<evidence type="ECO:0000256" key="17">
    <source>
        <dbReference type="ARBA" id="ARBA00024827"/>
    </source>
</evidence>
<evidence type="ECO:0000313" key="22">
    <source>
        <dbReference type="EMBL" id="SFA40391.1"/>
    </source>
</evidence>
<evidence type="ECO:0000256" key="3">
    <source>
        <dbReference type="ARBA" id="ARBA00004496"/>
    </source>
</evidence>
<keyword evidence="13" id="KW-0067">ATP-binding</keyword>
<keyword evidence="23" id="KW-1185">Reference proteome</keyword>
<keyword evidence="6" id="KW-0004">4Fe-4S</keyword>
<dbReference type="InterPro" id="IPR000014">
    <property type="entry name" value="PAS"/>
</dbReference>